<accession>A0ACC2NQ15</accession>
<comment type="caution">
    <text evidence="1">The sequence shown here is derived from an EMBL/GenBank/DDBJ whole genome shotgun (WGS) entry which is preliminary data.</text>
</comment>
<dbReference type="Proteomes" id="UP001239111">
    <property type="component" value="Chromosome 3"/>
</dbReference>
<sequence>MLELQVHQQEPTHRGVGISWPAGRLETPQSIDFSTRQQLIQSEHRQSIGKSARKPANEAKQWLRSSRGLLCSLGRCDDYYSPDTVGTWKFHRVPRSRYIQIIFDSKVAVGSGARVLLDVLYLGVLGE</sequence>
<gene>
    <name evidence="1" type="ORF">QAD02_004469</name>
</gene>
<name>A0ACC2NQ15_9HYME</name>
<dbReference type="EMBL" id="CM056743">
    <property type="protein sequence ID" value="KAJ8673207.1"/>
    <property type="molecule type" value="Genomic_DNA"/>
</dbReference>
<keyword evidence="2" id="KW-1185">Reference proteome</keyword>
<proteinExistence type="predicted"/>
<evidence type="ECO:0000313" key="2">
    <source>
        <dbReference type="Proteomes" id="UP001239111"/>
    </source>
</evidence>
<organism evidence="1 2">
    <name type="scientific">Eretmocerus hayati</name>
    <dbReference type="NCBI Taxonomy" id="131215"/>
    <lineage>
        <taxon>Eukaryota</taxon>
        <taxon>Metazoa</taxon>
        <taxon>Ecdysozoa</taxon>
        <taxon>Arthropoda</taxon>
        <taxon>Hexapoda</taxon>
        <taxon>Insecta</taxon>
        <taxon>Pterygota</taxon>
        <taxon>Neoptera</taxon>
        <taxon>Endopterygota</taxon>
        <taxon>Hymenoptera</taxon>
        <taxon>Apocrita</taxon>
        <taxon>Proctotrupomorpha</taxon>
        <taxon>Chalcidoidea</taxon>
        <taxon>Aphelinidae</taxon>
        <taxon>Aphelininae</taxon>
        <taxon>Eretmocerus</taxon>
    </lineage>
</organism>
<evidence type="ECO:0000313" key="1">
    <source>
        <dbReference type="EMBL" id="KAJ8673207.1"/>
    </source>
</evidence>
<protein>
    <submittedName>
        <fullName evidence="1">Uncharacterized protein</fullName>
    </submittedName>
</protein>
<reference evidence="1" key="1">
    <citation type="submission" date="2023-04" db="EMBL/GenBank/DDBJ databases">
        <title>A chromosome-level genome assembly of the parasitoid wasp Eretmocerus hayati.</title>
        <authorList>
            <person name="Zhong Y."/>
            <person name="Liu S."/>
            <person name="Liu Y."/>
        </authorList>
    </citation>
    <scope>NUCLEOTIDE SEQUENCE</scope>
    <source>
        <strain evidence="1">ZJU_SS_LIU_2023</strain>
    </source>
</reference>